<comment type="caution">
    <text evidence="1">The sequence shown here is derived from an EMBL/GenBank/DDBJ whole genome shotgun (WGS) entry which is preliminary data.</text>
</comment>
<proteinExistence type="predicted"/>
<accession>A0ABP5F4P7</accession>
<protein>
    <submittedName>
        <fullName evidence="1">Uncharacterized protein</fullName>
    </submittedName>
</protein>
<sequence length="136" mass="13977">MLGSPGTLAWYDHPAELVATAFGAAAAPGALDEPAALVELDAVVVGLPDVPVAEPLAGPLVAVFAAPAGAPRSAGFWLLEQPAAASSRPAPRTAMSPLFTRFRFMSTTFDSPVVVYGFASSRFVVSRCVSSCRVVS</sequence>
<dbReference type="Proteomes" id="UP001500751">
    <property type="component" value="Unassembled WGS sequence"/>
</dbReference>
<organism evidence="1 2">
    <name type="scientific">Catenulispora yoronensis</name>
    <dbReference type="NCBI Taxonomy" id="450799"/>
    <lineage>
        <taxon>Bacteria</taxon>
        <taxon>Bacillati</taxon>
        <taxon>Actinomycetota</taxon>
        <taxon>Actinomycetes</taxon>
        <taxon>Catenulisporales</taxon>
        <taxon>Catenulisporaceae</taxon>
        <taxon>Catenulispora</taxon>
    </lineage>
</organism>
<gene>
    <name evidence="1" type="ORF">GCM10009839_04150</name>
</gene>
<evidence type="ECO:0000313" key="2">
    <source>
        <dbReference type="Proteomes" id="UP001500751"/>
    </source>
</evidence>
<evidence type="ECO:0000313" key="1">
    <source>
        <dbReference type="EMBL" id="GAA2012800.1"/>
    </source>
</evidence>
<name>A0ABP5F4P7_9ACTN</name>
<reference evidence="2" key="1">
    <citation type="journal article" date="2019" name="Int. J. Syst. Evol. Microbiol.">
        <title>The Global Catalogue of Microorganisms (GCM) 10K type strain sequencing project: providing services to taxonomists for standard genome sequencing and annotation.</title>
        <authorList>
            <consortium name="The Broad Institute Genomics Platform"/>
            <consortium name="The Broad Institute Genome Sequencing Center for Infectious Disease"/>
            <person name="Wu L."/>
            <person name="Ma J."/>
        </authorList>
    </citation>
    <scope>NUCLEOTIDE SEQUENCE [LARGE SCALE GENOMIC DNA]</scope>
    <source>
        <strain evidence="2">JCM 16014</strain>
    </source>
</reference>
<dbReference type="EMBL" id="BAAAQN010000002">
    <property type="protein sequence ID" value="GAA2012800.1"/>
    <property type="molecule type" value="Genomic_DNA"/>
</dbReference>
<keyword evidence="2" id="KW-1185">Reference proteome</keyword>